<feature type="transmembrane region" description="Helical" evidence="1">
    <location>
        <begin position="47"/>
        <end position="80"/>
    </location>
</feature>
<evidence type="ECO:0000256" key="1">
    <source>
        <dbReference type="SAM" id="Phobius"/>
    </source>
</evidence>
<keyword evidence="3" id="KW-1185">Reference proteome</keyword>
<dbReference type="Proteomes" id="UP000190476">
    <property type="component" value="Chromosome I"/>
</dbReference>
<reference evidence="3" key="1">
    <citation type="submission" date="2017-03" db="EMBL/GenBank/DDBJ databases">
        <authorList>
            <person name="Falquet L."/>
            <person name="Falquet L."/>
        </authorList>
    </citation>
    <scope>NUCLEOTIDE SEQUENCE [LARGE SCALE GENOMIC DNA]</scope>
</reference>
<proteinExistence type="predicted"/>
<gene>
    <name evidence="2" type="ORF">CCH01_04820</name>
</gene>
<dbReference type="EMBL" id="LT799839">
    <property type="protein sequence ID" value="SLK13420.1"/>
    <property type="molecule type" value="Genomic_DNA"/>
</dbReference>
<evidence type="ECO:0000313" key="3">
    <source>
        <dbReference type="Proteomes" id="UP000190476"/>
    </source>
</evidence>
<keyword evidence="1" id="KW-0812">Transmembrane</keyword>
<keyword evidence="1" id="KW-1133">Transmembrane helix</keyword>
<name>A0A1U6IZK0_9CLOT</name>
<dbReference type="STRING" id="1351755.CCH01_04820"/>
<evidence type="ECO:0000313" key="2">
    <source>
        <dbReference type="EMBL" id="SLK13420.1"/>
    </source>
</evidence>
<organism evidence="2 3">
    <name type="scientific">Clostridium chauvoei JF4335</name>
    <dbReference type="NCBI Taxonomy" id="1351755"/>
    <lineage>
        <taxon>Bacteria</taxon>
        <taxon>Bacillati</taxon>
        <taxon>Bacillota</taxon>
        <taxon>Clostridia</taxon>
        <taxon>Eubacteriales</taxon>
        <taxon>Clostridiaceae</taxon>
        <taxon>Clostridium</taxon>
    </lineage>
</organism>
<dbReference type="AlphaFoldDB" id="A0A1U6IZK0"/>
<feature type="transmembrane region" description="Helical" evidence="1">
    <location>
        <begin position="12"/>
        <end position="35"/>
    </location>
</feature>
<keyword evidence="1" id="KW-0472">Membrane</keyword>
<sequence>MFNDSRLIDNSYVILLINYGLIVFIIYMLGYFIITNLFIKLERKEELLVIAFFSIYGITEGFLSNIFLNLSLVFLADLIYKKSNKKGGFF</sequence>
<accession>A0A1U6IZK0</accession>
<protein>
    <submittedName>
        <fullName evidence="2">Uncharacterized protein</fullName>
    </submittedName>
</protein>